<dbReference type="EMBL" id="BARS01034164">
    <property type="protein sequence ID" value="GAG19151.1"/>
    <property type="molecule type" value="Genomic_DNA"/>
</dbReference>
<evidence type="ECO:0000313" key="1">
    <source>
        <dbReference type="EMBL" id="GAG19151.1"/>
    </source>
</evidence>
<gene>
    <name evidence="1" type="ORF">S01H1_52823</name>
</gene>
<protein>
    <submittedName>
        <fullName evidence="1">Uncharacterized protein</fullName>
    </submittedName>
</protein>
<comment type="caution">
    <text evidence="1">The sequence shown here is derived from an EMBL/GenBank/DDBJ whole genome shotgun (WGS) entry which is preliminary data.</text>
</comment>
<sequence>MLKVQPTPRDAGKAIGCLIILTTALSFSGCAEPAARRCDSPVPQQEDVNQYDLLRRASVAGGRSVDATTQASQGAGELSVQRQHDNAPGCLDLSSLIELLDAVEAELLVSGLCEGG</sequence>
<organism evidence="1">
    <name type="scientific">marine sediment metagenome</name>
    <dbReference type="NCBI Taxonomy" id="412755"/>
    <lineage>
        <taxon>unclassified sequences</taxon>
        <taxon>metagenomes</taxon>
        <taxon>ecological metagenomes</taxon>
    </lineage>
</organism>
<reference evidence="1" key="1">
    <citation type="journal article" date="2014" name="Front. Microbiol.">
        <title>High frequency of phylogenetically diverse reductive dehalogenase-homologous genes in deep subseafloor sedimentary metagenomes.</title>
        <authorList>
            <person name="Kawai M."/>
            <person name="Futagami T."/>
            <person name="Toyoda A."/>
            <person name="Takaki Y."/>
            <person name="Nishi S."/>
            <person name="Hori S."/>
            <person name="Arai W."/>
            <person name="Tsubouchi T."/>
            <person name="Morono Y."/>
            <person name="Uchiyama I."/>
            <person name="Ito T."/>
            <person name="Fujiyama A."/>
            <person name="Inagaki F."/>
            <person name="Takami H."/>
        </authorList>
    </citation>
    <scope>NUCLEOTIDE SEQUENCE</scope>
    <source>
        <strain evidence="1">Expedition CK06-06</strain>
    </source>
</reference>
<proteinExistence type="predicted"/>
<name>X0X2D5_9ZZZZ</name>
<dbReference type="PROSITE" id="PS51257">
    <property type="entry name" value="PROKAR_LIPOPROTEIN"/>
    <property type="match status" value="1"/>
</dbReference>
<accession>X0X2D5</accession>
<feature type="non-terminal residue" evidence="1">
    <location>
        <position position="116"/>
    </location>
</feature>
<dbReference type="AlphaFoldDB" id="X0X2D5"/>